<proteinExistence type="inferred from homology"/>
<keyword evidence="3 11" id="KW-0415">Karyogamy</keyword>
<protein>
    <submittedName>
        <fullName evidence="12">Uncharacterized protein</fullName>
    </submittedName>
</protein>
<dbReference type="EMBL" id="KN840460">
    <property type="protein sequence ID" value="KIP09911.1"/>
    <property type="molecule type" value="Genomic_DNA"/>
</dbReference>
<evidence type="ECO:0000313" key="12">
    <source>
        <dbReference type="EMBL" id="KIP09911.1"/>
    </source>
</evidence>
<dbReference type="InterPro" id="IPR007292">
    <property type="entry name" value="Nuclear_fusion_Kar5"/>
</dbReference>
<dbReference type="GO" id="GO:0005789">
    <property type="term" value="C:endoplasmic reticulum membrane"/>
    <property type="evidence" value="ECO:0007669"/>
    <property type="project" value="UniProtKB-SubCell"/>
</dbReference>
<evidence type="ECO:0000256" key="1">
    <source>
        <dbReference type="ARBA" id="ARBA00003389"/>
    </source>
</evidence>
<keyword evidence="8" id="KW-0472">Membrane</keyword>
<evidence type="ECO:0000256" key="8">
    <source>
        <dbReference type="ARBA" id="ARBA00023136"/>
    </source>
</evidence>
<dbReference type="PANTHER" id="PTHR28012:SF1">
    <property type="entry name" value="NUCLEAR FUSION PROTEIN KAR5"/>
    <property type="match status" value="1"/>
</dbReference>
<keyword evidence="6 11" id="KW-0256">Endoplasmic reticulum</keyword>
<keyword evidence="7" id="KW-1133">Transmembrane helix</keyword>
<evidence type="ECO:0000256" key="3">
    <source>
        <dbReference type="ARBA" id="ARBA00022459"/>
    </source>
</evidence>
<dbReference type="GO" id="GO:0031965">
    <property type="term" value="C:nuclear membrane"/>
    <property type="evidence" value="ECO:0007669"/>
    <property type="project" value="UniProtKB-SubCell"/>
</dbReference>
<evidence type="ECO:0000256" key="2">
    <source>
        <dbReference type="ARBA" id="ARBA00010473"/>
    </source>
</evidence>
<dbReference type="Pfam" id="PF04163">
    <property type="entry name" value="Tht1"/>
    <property type="match status" value="1"/>
</dbReference>
<gene>
    <name evidence="12" type="ORF">PHLGIDRAFT_66656</name>
</gene>
<reference evidence="12 13" key="1">
    <citation type="journal article" date="2014" name="PLoS Genet.">
        <title>Analysis of the Phlebiopsis gigantea genome, transcriptome and secretome provides insight into its pioneer colonization strategies of wood.</title>
        <authorList>
            <person name="Hori C."/>
            <person name="Ishida T."/>
            <person name="Igarashi K."/>
            <person name="Samejima M."/>
            <person name="Suzuki H."/>
            <person name="Master E."/>
            <person name="Ferreira P."/>
            <person name="Ruiz-Duenas F.J."/>
            <person name="Held B."/>
            <person name="Canessa P."/>
            <person name="Larrondo L.F."/>
            <person name="Schmoll M."/>
            <person name="Druzhinina I.S."/>
            <person name="Kubicek C.P."/>
            <person name="Gaskell J.A."/>
            <person name="Kersten P."/>
            <person name="St John F."/>
            <person name="Glasner J."/>
            <person name="Sabat G."/>
            <person name="Splinter BonDurant S."/>
            <person name="Syed K."/>
            <person name="Yadav J."/>
            <person name="Mgbeahuruike A.C."/>
            <person name="Kovalchuk A."/>
            <person name="Asiegbu F.O."/>
            <person name="Lackner G."/>
            <person name="Hoffmeister D."/>
            <person name="Rencoret J."/>
            <person name="Gutierrez A."/>
            <person name="Sun H."/>
            <person name="Lindquist E."/>
            <person name="Barry K."/>
            <person name="Riley R."/>
            <person name="Grigoriev I.V."/>
            <person name="Henrissat B."/>
            <person name="Kues U."/>
            <person name="Berka R.M."/>
            <person name="Martinez A.T."/>
            <person name="Covert S.F."/>
            <person name="Blanchette R.A."/>
            <person name="Cullen D."/>
        </authorList>
    </citation>
    <scope>NUCLEOTIDE SEQUENCE [LARGE SCALE GENOMIC DNA]</scope>
    <source>
        <strain evidence="12 13">11061_1 CR5-6</strain>
    </source>
</reference>
<dbReference type="PANTHER" id="PTHR28012">
    <property type="entry name" value="NUCLEAR FUSION PROTEIN KAR5"/>
    <property type="match status" value="1"/>
</dbReference>
<dbReference type="GO" id="GO:0000742">
    <property type="term" value="P:karyogamy involved in conjugation with cellular fusion"/>
    <property type="evidence" value="ECO:0007669"/>
    <property type="project" value="UniProtKB-UniRule"/>
</dbReference>
<dbReference type="AlphaFoldDB" id="A0A0C3S375"/>
<evidence type="ECO:0000256" key="10">
    <source>
        <dbReference type="ARBA" id="ARBA00023242"/>
    </source>
</evidence>
<evidence type="ECO:0000256" key="11">
    <source>
        <dbReference type="RuleBase" id="RU368082"/>
    </source>
</evidence>
<comment type="similarity">
    <text evidence="2 11">Belongs to the KAR5 family.</text>
</comment>
<dbReference type="HOGENOM" id="CLU_121247_0_0_1"/>
<dbReference type="Proteomes" id="UP000053257">
    <property type="component" value="Unassembled WGS sequence"/>
</dbReference>
<evidence type="ECO:0000256" key="6">
    <source>
        <dbReference type="ARBA" id="ARBA00022824"/>
    </source>
</evidence>
<comment type="subcellular location">
    <subcellularLocation>
        <location evidence="11">Endoplasmic reticulum membrane</location>
    </subcellularLocation>
    <subcellularLocation>
        <location evidence="11">Nucleus membrane</location>
    </subcellularLocation>
</comment>
<keyword evidence="10 11" id="KW-0539">Nucleus</keyword>
<organism evidence="12 13">
    <name type="scientific">Phlebiopsis gigantea (strain 11061_1 CR5-6)</name>
    <name type="common">White-rot fungus</name>
    <name type="synonym">Peniophora gigantea</name>
    <dbReference type="NCBI Taxonomy" id="745531"/>
    <lineage>
        <taxon>Eukaryota</taxon>
        <taxon>Fungi</taxon>
        <taxon>Dikarya</taxon>
        <taxon>Basidiomycota</taxon>
        <taxon>Agaricomycotina</taxon>
        <taxon>Agaricomycetes</taxon>
        <taxon>Polyporales</taxon>
        <taxon>Phanerochaetaceae</taxon>
        <taxon>Phlebiopsis</taxon>
    </lineage>
</organism>
<keyword evidence="13" id="KW-1185">Reference proteome</keyword>
<name>A0A0C3S375_PHLG1</name>
<evidence type="ECO:0000256" key="9">
    <source>
        <dbReference type="ARBA" id="ARBA00023180"/>
    </source>
</evidence>
<evidence type="ECO:0000313" key="13">
    <source>
        <dbReference type="Proteomes" id="UP000053257"/>
    </source>
</evidence>
<accession>A0A0C3S375</accession>
<comment type="function">
    <text evidence="1 11">Required for nuclear membrane fusion during karyogamy.</text>
</comment>
<keyword evidence="9" id="KW-0325">Glycoprotein</keyword>
<keyword evidence="4" id="KW-0812">Transmembrane</keyword>
<evidence type="ECO:0000256" key="7">
    <source>
        <dbReference type="ARBA" id="ARBA00022989"/>
    </source>
</evidence>
<feature type="non-terminal residue" evidence="12">
    <location>
        <position position="1"/>
    </location>
</feature>
<evidence type="ECO:0000256" key="5">
    <source>
        <dbReference type="ARBA" id="ARBA00022729"/>
    </source>
</evidence>
<keyword evidence="5 11" id="KW-0732">Signal</keyword>
<dbReference type="OrthoDB" id="5311848at2759"/>
<evidence type="ECO:0000256" key="4">
    <source>
        <dbReference type="ARBA" id="ARBA00022692"/>
    </source>
</evidence>
<sequence length="175" mass="19585">SSGQLRIAWRFSAQLESYTAKNDCFQQAAAAIRVRCGQLDIDENARIKAAIAMTLCELATANHSPPLECVSFTDDNEIADGRPRLPLNTCVEALSRSAQYWSSYSGYLREIPQLCHAFQRWHDIDVARETYRNATLEVAELLRAVHGQAERSRAAHSDLEGLLQVQTPTLVLRVI</sequence>
<dbReference type="GO" id="GO:0048288">
    <property type="term" value="P:nuclear membrane fusion involved in karyogamy"/>
    <property type="evidence" value="ECO:0007669"/>
    <property type="project" value="UniProtKB-UniRule"/>
</dbReference>